<dbReference type="WBParaSite" id="GPUH_0001581001-mRNA-1">
    <property type="protein sequence ID" value="GPUH_0001581001-mRNA-1"/>
    <property type="gene ID" value="GPUH_0001581001"/>
</dbReference>
<accession>A0A183E497</accession>
<dbReference type="InterPro" id="IPR056456">
    <property type="entry name" value="Beta-prop_IFT80_2nd"/>
</dbReference>
<keyword evidence="2" id="KW-0969">Cilium</keyword>
<dbReference type="Pfam" id="PF23387">
    <property type="entry name" value="TPR_IFT80_172"/>
    <property type="match status" value="1"/>
</dbReference>
<reference evidence="6 7" key="2">
    <citation type="submission" date="2018-11" db="EMBL/GenBank/DDBJ databases">
        <authorList>
            <consortium name="Pathogen Informatics"/>
        </authorList>
    </citation>
    <scope>NUCLEOTIDE SEQUENCE [LARGE SCALE GENOMIC DNA]</scope>
</reference>
<feature type="domain" description="IFT80/172/WDR35 TPR" evidence="5">
    <location>
        <begin position="329"/>
        <end position="388"/>
    </location>
</feature>
<dbReference type="InterPro" id="IPR036322">
    <property type="entry name" value="WD40_repeat_dom_sf"/>
</dbReference>
<gene>
    <name evidence="6" type="ORF">GPUH_LOCUS15788</name>
</gene>
<dbReference type="OrthoDB" id="408728at2759"/>
<proteinExistence type="predicted"/>
<name>A0A183E497_9BILA</name>
<dbReference type="Gene3D" id="2.130.10.10">
    <property type="entry name" value="YVTN repeat-like/Quinoprotein amine dehydrogenase"/>
    <property type="match status" value="1"/>
</dbReference>
<evidence type="ECO:0000313" key="6">
    <source>
        <dbReference type="EMBL" id="VDN26671.1"/>
    </source>
</evidence>
<dbReference type="Proteomes" id="UP000271098">
    <property type="component" value="Unassembled WGS sequence"/>
</dbReference>
<organism evidence="8">
    <name type="scientific">Gongylonema pulchrum</name>
    <dbReference type="NCBI Taxonomy" id="637853"/>
    <lineage>
        <taxon>Eukaryota</taxon>
        <taxon>Metazoa</taxon>
        <taxon>Ecdysozoa</taxon>
        <taxon>Nematoda</taxon>
        <taxon>Chromadorea</taxon>
        <taxon>Rhabditida</taxon>
        <taxon>Spirurina</taxon>
        <taxon>Spiruromorpha</taxon>
        <taxon>Spiruroidea</taxon>
        <taxon>Gongylonematidae</taxon>
        <taxon>Gongylonema</taxon>
    </lineage>
</organism>
<comment type="subcellular location">
    <subcellularLocation>
        <location evidence="1">Cell projection</location>
        <location evidence="1">Cilium</location>
    </subcellularLocation>
</comment>
<evidence type="ECO:0000256" key="3">
    <source>
        <dbReference type="ARBA" id="ARBA00023273"/>
    </source>
</evidence>
<dbReference type="Pfam" id="PF23335">
    <property type="entry name" value="Beta-prop_IFT80_2nd"/>
    <property type="match status" value="1"/>
</dbReference>
<dbReference type="GO" id="GO:0060271">
    <property type="term" value="P:cilium assembly"/>
    <property type="evidence" value="ECO:0007669"/>
    <property type="project" value="TreeGrafter"/>
</dbReference>
<evidence type="ECO:0000256" key="1">
    <source>
        <dbReference type="ARBA" id="ARBA00004138"/>
    </source>
</evidence>
<protein>
    <submittedName>
        <fullName evidence="8">Clathrin heavy chain</fullName>
    </submittedName>
</protein>
<reference evidence="8" key="1">
    <citation type="submission" date="2016-06" db="UniProtKB">
        <authorList>
            <consortium name="WormBaseParasite"/>
        </authorList>
    </citation>
    <scope>IDENTIFICATION</scope>
</reference>
<dbReference type="PANTHER" id="PTHR24098:SF0">
    <property type="entry name" value="OUTER SEGMENT 5"/>
    <property type="match status" value="1"/>
</dbReference>
<dbReference type="GO" id="GO:0030992">
    <property type="term" value="C:intraciliary transport particle B"/>
    <property type="evidence" value="ECO:0007669"/>
    <property type="project" value="TreeGrafter"/>
</dbReference>
<dbReference type="PANTHER" id="PTHR24098">
    <property type="entry name" value="OUTER SEGMENT 5"/>
    <property type="match status" value="1"/>
</dbReference>
<keyword evidence="3" id="KW-0966">Cell projection</keyword>
<sequence length="393" mass="44233">MTELPITHRRLIRFRYFSLQRLTKFKVWDEYGRPMYSSSPHDYPITAIAWDPDGNLFAVGSFNLLRLCDKAGVSPLETLMIIFRYFLMVDGALVQVYNYEGRMQCTLKQPAISAAGELISEKSAAISNDTTAIRDRIDPKSIHLFETITGKSAGSGKLTHTSKSKTYVKYAIKKVLQNDVIKIAIDQCGPPSGRKVAFIDKSLDCYLALVKTYGISQRIAKIGAVVTNIHFNDQTNMLAGLQDNHLVVWLYPSSVFVDRDMLQKTIFEKDDIDLGKAPNLLTFVGNHVSVRRSDGALIPCSITPFPAALCAHIAASRWDQAIRLCRHIKVEKVKFLSDLRAEPSKDVRSAMMAAFTGNFKDADAMLVQNEQIFRAIMLNISIFRWQRQVSDKV</sequence>
<evidence type="ECO:0000256" key="2">
    <source>
        <dbReference type="ARBA" id="ARBA00023069"/>
    </source>
</evidence>
<dbReference type="GO" id="GO:0005929">
    <property type="term" value="C:cilium"/>
    <property type="evidence" value="ECO:0007669"/>
    <property type="project" value="UniProtKB-SubCell"/>
</dbReference>
<dbReference type="InterPro" id="IPR015943">
    <property type="entry name" value="WD40/YVTN_repeat-like_dom_sf"/>
</dbReference>
<dbReference type="EMBL" id="UYRT01082913">
    <property type="protein sequence ID" value="VDN26671.1"/>
    <property type="molecule type" value="Genomic_DNA"/>
</dbReference>
<dbReference type="SUPFAM" id="SSF50978">
    <property type="entry name" value="WD40 repeat-like"/>
    <property type="match status" value="1"/>
</dbReference>
<evidence type="ECO:0000313" key="7">
    <source>
        <dbReference type="Proteomes" id="UP000271098"/>
    </source>
</evidence>
<dbReference type="AlphaFoldDB" id="A0A183E497"/>
<feature type="domain" description="IFT80 second beta-propeller" evidence="4">
    <location>
        <begin position="83"/>
        <end position="305"/>
    </location>
</feature>
<keyword evidence="7" id="KW-1185">Reference proteome</keyword>
<evidence type="ECO:0000259" key="4">
    <source>
        <dbReference type="Pfam" id="PF23335"/>
    </source>
</evidence>
<evidence type="ECO:0000313" key="8">
    <source>
        <dbReference type="WBParaSite" id="GPUH_0001581001-mRNA-1"/>
    </source>
</evidence>
<dbReference type="InterPro" id="IPR056157">
    <property type="entry name" value="TPR_IFT80_172_dom"/>
</dbReference>
<evidence type="ECO:0000259" key="5">
    <source>
        <dbReference type="Pfam" id="PF23387"/>
    </source>
</evidence>